<protein>
    <submittedName>
        <fullName evidence="4">TetR/AcrR family transcriptional regulator</fullName>
    </submittedName>
</protein>
<organism evidence="4 5">
    <name type="scientific">Mycolicibacterium goodii</name>
    <name type="common">Mycobacterium goodii</name>
    <dbReference type="NCBI Taxonomy" id="134601"/>
    <lineage>
        <taxon>Bacteria</taxon>
        <taxon>Bacillati</taxon>
        <taxon>Actinomycetota</taxon>
        <taxon>Actinomycetes</taxon>
        <taxon>Mycobacteriales</taxon>
        <taxon>Mycobacteriaceae</taxon>
        <taxon>Mycolicibacterium</taxon>
    </lineage>
</organism>
<sequence>MSKQERRKQLLEIARELIREAGTGEFTLGRLAERAGVTKPVVYDHFGDKGGALAELYREFEVRQRETLAAALENAADDLSAVAHVVAGAYIDCCVAEGRELADVVAALEGSPTLSRLRCEAEDAYLEVCRTALSQFCGPVNTAGLRAIIGAGDALVRDVLADRISSTDAHETLARVVTAVATSTTPGQEFR</sequence>
<dbReference type="InterPro" id="IPR001647">
    <property type="entry name" value="HTH_TetR"/>
</dbReference>
<evidence type="ECO:0000256" key="1">
    <source>
        <dbReference type="ARBA" id="ARBA00023125"/>
    </source>
</evidence>
<dbReference type="PANTHER" id="PTHR30055">
    <property type="entry name" value="HTH-TYPE TRANSCRIPTIONAL REGULATOR RUTR"/>
    <property type="match status" value="1"/>
</dbReference>
<dbReference type="PROSITE" id="PS50977">
    <property type="entry name" value="HTH_TETR_2"/>
    <property type="match status" value="1"/>
</dbReference>
<name>A0ABS6HJF0_MYCGD</name>
<gene>
    <name evidence="4" type="ORF">KL859_07950</name>
</gene>
<dbReference type="InterPro" id="IPR050109">
    <property type="entry name" value="HTH-type_TetR-like_transc_reg"/>
</dbReference>
<evidence type="ECO:0000313" key="4">
    <source>
        <dbReference type="EMBL" id="MBU8822809.1"/>
    </source>
</evidence>
<dbReference type="Pfam" id="PF00440">
    <property type="entry name" value="TetR_N"/>
    <property type="match status" value="1"/>
</dbReference>
<reference evidence="4 5" key="1">
    <citation type="submission" date="2021-05" db="EMBL/GenBank/DDBJ databases">
        <title>Draft Genome Sequences of Clinical Respiratory Isolates of Mycobacterium goodii Recovered in Ireland.</title>
        <authorList>
            <person name="Flanagan P.R."/>
            <person name="Mok S."/>
            <person name="Roycroft E."/>
            <person name="Rogers T.R."/>
            <person name="Fitzgibbon M."/>
        </authorList>
    </citation>
    <scope>NUCLEOTIDE SEQUENCE [LARGE SCALE GENOMIC DNA]</scope>
    <source>
        <strain evidence="4 5">14IE55</strain>
    </source>
</reference>
<evidence type="ECO:0000313" key="5">
    <source>
        <dbReference type="Proteomes" id="UP000696413"/>
    </source>
</evidence>
<dbReference type="PRINTS" id="PR00455">
    <property type="entry name" value="HTHTETR"/>
</dbReference>
<dbReference type="EMBL" id="JAHBOM010000005">
    <property type="protein sequence ID" value="MBU8822809.1"/>
    <property type="molecule type" value="Genomic_DNA"/>
</dbReference>
<dbReference type="Proteomes" id="UP000696413">
    <property type="component" value="Unassembled WGS sequence"/>
</dbReference>
<keyword evidence="5" id="KW-1185">Reference proteome</keyword>
<proteinExistence type="predicted"/>
<keyword evidence="1 2" id="KW-0238">DNA-binding</keyword>
<dbReference type="SUPFAM" id="SSF46689">
    <property type="entry name" value="Homeodomain-like"/>
    <property type="match status" value="1"/>
</dbReference>
<evidence type="ECO:0000256" key="2">
    <source>
        <dbReference type="PROSITE-ProRule" id="PRU00335"/>
    </source>
</evidence>
<feature type="DNA-binding region" description="H-T-H motif" evidence="2">
    <location>
        <begin position="27"/>
        <end position="46"/>
    </location>
</feature>
<accession>A0ABS6HJF0</accession>
<dbReference type="InterPro" id="IPR009057">
    <property type="entry name" value="Homeodomain-like_sf"/>
</dbReference>
<evidence type="ECO:0000259" key="3">
    <source>
        <dbReference type="PROSITE" id="PS50977"/>
    </source>
</evidence>
<dbReference type="Gene3D" id="1.10.357.10">
    <property type="entry name" value="Tetracycline Repressor, domain 2"/>
    <property type="match status" value="1"/>
</dbReference>
<dbReference type="PANTHER" id="PTHR30055:SF223">
    <property type="entry name" value="HTH-TYPE TRANSCRIPTIONAL REGULATOR UIDR"/>
    <property type="match status" value="1"/>
</dbReference>
<comment type="caution">
    <text evidence="4">The sequence shown here is derived from an EMBL/GenBank/DDBJ whole genome shotgun (WGS) entry which is preliminary data.</text>
</comment>
<feature type="domain" description="HTH tetR-type" evidence="3">
    <location>
        <begin position="4"/>
        <end position="64"/>
    </location>
</feature>